<dbReference type="GO" id="GO:0005886">
    <property type="term" value="C:plasma membrane"/>
    <property type="evidence" value="ECO:0007669"/>
    <property type="project" value="TreeGrafter"/>
</dbReference>
<dbReference type="Gene3D" id="3.30.200.20">
    <property type="entry name" value="Phosphorylase Kinase, domain 1"/>
    <property type="match status" value="1"/>
</dbReference>
<keyword evidence="3" id="KW-1185">Reference proteome</keyword>
<dbReference type="PRINTS" id="PR00109">
    <property type="entry name" value="TYRKINASE"/>
</dbReference>
<gene>
    <name evidence="2" type="ORF">J437_LFUL010115</name>
</gene>
<proteinExistence type="predicted"/>
<reference evidence="2" key="1">
    <citation type="submission" date="2013-04" db="EMBL/GenBank/DDBJ databases">
        <authorList>
            <person name="Qu J."/>
            <person name="Murali S.C."/>
            <person name="Bandaranaike D."/>
            <person name="Bellair M."/>
            <person name="Blankenburg K."/>
            <person name="Chao H."/>
            <person name="Dinh H."/>
            <person name="Doddapaneni H."/>
            <person name="Downs B."/>
            <person name="Dugan-Rocha S."/>
            <person name="Elkadiri S."/>
            <person name="Gnanaolivu R.D."/>
            <person name="Hernandez B."/>
            <person name="Javaid M."/>
            <person name="Jayaseelan J.C."/>
            <person name="Lee S."/>
            <person name="Li M."/>
            <person name="Ming W."/>
            <person name="Munidasa M."/>
            <person name="Muniz J."/>
            <person name="Nguyen L."/>
            <person name="Ongeri F."/>
            <person name="Osuji N."/>
            <person name="Pu L.-L."/>
            <person name="Puazo M."/>
            <person name="Qu C."/>
            <person name="Quiroz J."/>
            <person name="Raj R."/>
            <person name="Weissenberger G."/>
            <person name="Xin Y."/>
            <person name="Zou X."/>
            <person name="Han Y."/>
            <person name="Richards S."/>
            <person name="Worley K."/>
            <person name="Muzny D."/>
            <person name="Gibbs R."/>
        </authorList>
    </citation>
    <scope>NUCLEOTIDE SEQUENCE</scope>
    <source>
        <strain evidence="2">Sampled in the wild</strain>
    </source>
</reference>
<name>A0A8K0KJA8_LADFU</name>
<comment type="caution">
    <text evidence="2">The sequence shown here is derived from an EMBL/GenBank/DDBJ whole genome shotgun (WGS) entry which is preliminary data.</text>
</comment>
<dbReference type="InterPro" id="IPR050122">
    <property type="entry name" value="RTK"/>
</dbReference>
<dbReference type="Proteomes" id="UP000792457">
    <property type="component" value="Unassembled WGS sequence"/>
</dbReference>
<dbReference type="Pfam" id="PF07714">
    <property type="entry name" value="PK_Tyr_Ser-Thr"/>
    <property type="match status" value="1"/>
</dbReference>
<dbReference type="PANTHER" id="PTHR24416:SF622">
    <property type="entry name" value="PROTEIN KINASE DOMAIN-CONTAINING PROTEIN"/>
    <property type="match status" value="1"/>
</dbReference>
<sequence length="344" mass="39068">MLEVESSGYIHDAYIVEDEGPINYYDNLKKKVWNIPKNFLEVRSEGIGKGKYGTVVKGSVKQRGSPVPVSVHYIADEFCKHPNNKPMLEDFDKLIRTSPHTNVIGLIGTSEIPDALLVVLEYHPATLKDILLESRCLDQDGLSHSKDKFCSLQESHLLEISIGVARGMDHLIQKKIVHGKLCARSVAMADGVVPKICGFGLADIAKNSATMFLFTLQPLDLTRWTAQEIFRGRHLMTKSDIWSFGCLLWEIITFGGTLFPDVPSRDVPTRVMRGVRPMRPSYVGDDLYQFMLQCWQIDLDERPNFSEATRILINMLQDSEIHLNFSTYAGFHYEPYIPELEYLK</sequence>
<dbReference type="GO" id="GO:0005524">
    <property type="term" value="F:ATP binding"/>
    <property type="evidence" value="ECO:0007669"/>
    <property type="project" value="InterPro"/>
</dbReference>
<dbReference type="PROSITE" id="PS50011">
    <property type="entry name" value="PROTEIN_KINASE_DOM"/>
    <property type="match status" value="1"/>
</dbReference>
<dbReference type="EMBL" id="KZ308964">
    <property type="protein sequence ID" value="KAG8235885.1"/>
    <property type="molecule type" value="Genomic_DNA"/>
</dbReference>
<dbReference type="InterPro" id="IPR011009">
    <property type="entry name" value="Kinase-like_dom_sf"/>
</dbReference>
<protein>
    <recommendedName>
        <fullName evidence="1">Protein kinase domain-containing protein</fullName>
    </recommendedName>
</protein>
<dbReference type="SUPFAM" id="SSF56112">
    <property type="entry name" value="Protein kinase-like (PK-like)"/>
    <property type="match status" value="1"/>
</dbReference>
<dbReference type="InterPro" id="IPR000719">
    <property type="entry name" value="Prot_kinase_dom"/>
</dbReference>
<dbReference type="GO" id="GO:0004714">
    <property type="term" value="F:transmembrane receptor protein tyrosine kinase activity"/>
    <property type="evidence" value="ECO:0007669"/>
    <property type="project" value="TreeGrafter"/>
</dbReference>
<dbReference type="GO" id="GO:0043235">
    <property type="term" value="C:receptor complex"/>
    <property type="evidence" value="ECO:0007669"/>
    <property type="project" value="TreeGrafter"/>
</dbReference>
<reference evidence="2" key="2">
    <citation type="submission" date="2017-10" db="EMBL/GenBank/DDBJ databases">
        <title>Ladona fulva Genome sequencing and assembly.</title>
        <authorList>
            <person name="Murali S."/>
            <person name="Richards S."/>
            <person name="Bandaranaike D."/>
            <person name="Bellair M."/>
            <person name="Blankenburg K."/>
            <person name="Chao H."/>
            <person name="Dinh H."/>
            <person name="Doddapaneni H."/>
            <person name="Dugan-Rocha S."/>
            <person name="Elkadiri S."/>
            <person name="Gnanaolivu R."/>
            <person name="Hernandez B."/>
            <person name="Skinner E."/>
            <person name="Javaid M."/>
            <person name="Lee S."/>
            <person name="Li M."/>
            <person name="Ming W."/>
            <person name="Munidasa M."/>
            <person name="Muniz J."/>
            <person name="Nguyen L."/>
            <person name="Hughes D."/>
            <person name="Osuji N."/>
            <person name="Pu L.-L."/>
            <person name="Puazo M."/>
            <person name="Qu C."/>
            <person name="Quiroz J."/>
            <person name="Raj R."/>
            <person name="Weissenberger G."/>
            <person name="Xin Y."/>
            <person name="Zou X."/>
            <person name="Han Y."/>
            <person name="Worley K."/>
            <person name="Muzny D."/>
            <person name="Gibbs R."/>
        </authorList>
    </citation>
    <scope>NUCLEOTIDE SEQUENCE</scope>
    <source>
        <strain evidence="2">Sampled in the wild</strain>
    </source>
</reference>
<evidence type="ECO:0000259" key="1">
    <source>
        <dbReference type="PROSITE" id="PS50011"/>
    </source>
</evidence>
<dbReference type="GO" id="GO:0007169">
    <property type="term" value="P:cell surface receptor protein tyrosine kinase signaling pathway"/>
    <property type="evidence" value="ECO:0007669"/>
    <property type="project" value="TreeGrafter"/>
</dbReference>
<evidence type="ECO:0000313" key="3">
    <source>
        <dbReference type="Proteomes" id="UP000792457"/>
    </source>
</evidence>
<accession>A0A8K0KJA8</accession>
<dbReference type="OrthoDB" id="9943809at2759"/>
<evidence type="ECO:0000313" key="2">
    <source>
        <dbReference type="EMBL" id="KAG8235885.1"/>
    </source>
</evidence>
<dbReference type="AlphaFoldDB" id="A0A8K0KJA8"/>
<dbReference type="Gene3D" id="1.10.510.10">
    <property type="entry name" value="Transferase(Phosphotransferase) domain 1"/>
    <property type="match status" value="1"/>
</dbReference>
<organism evidence="2 3">
    <name type="scientific">Ladona fulva</name>
    <name type="common">Scarce chaser dragonfly</name>
    <name type="synonym">Libellula fulva</name>
    <dbReference type="NCBI Taxonomy" id="123851"/>
    <lineage>
        <taxon>Eukaryota</taxon>
        <taxon>Metazoa</taxon>
        <taxon>Ecdysozoa</taxon>
        <taxon>Arthropoda</taxon>
        <taxon>Hexapoda</taxon>
        <taxon>Insecta</taxon>
        <taxon>Pterygota</taxon>
        <taxon>Palaeoptera</taxon>
        <taxon>Odonata</taxon>
        <taxon>Epiprocta</taxon>
        <taxon>Anisoptera</taxon>
        <taxon>Libelluloidea</taxon>
        <taxon>Libellulidae</taxon>
        <taxon>Ladona</taxon>
    </lineage>
</organism>
<dbReference type="InterPro" id="IPR001245">
    <property type="entry name" value="Ser-Thr/Tyr_kinase_cat_dom"/>
</dbReference>
<dbReference type="PANTHER" id="PTHR24416">
    <property type="entry name" value="TYROSINE-PROTEIN KINASE RECEPTOR"/>
    <property type="match status" value="1"/>
</dbReference>
<feature type="domain" description="Protein kinase" evidence="1">
    <location>
        <begin position="41"/>
        <end position="325"/>
    </location>
</feature>